<feature type="transmembrane region" description="Helical" evidence="2">
    <location>
        <begin position="303"/>
        <end position="323"/>
    </location>
</feature>
<comment type="caution">
    <text evidence="3">The sequence shown here is derived from an EMBL/GenBank/DDBJ whole genome shotgun (WGS) entry which is preliminary data.</text>
</comment>
<feature type="compositionally biased region" description="Low complexity" evidence="1">
    <location>
        <begin position="642"/>
        <end position="665"/>
    </location>
</feature>
<keyword evidence="2" id="KW-0812">Transmembrane</keyword>
<dbReference type="OrthoDB" id="264532at2759"/>
<feature type="transmembrane region" description="Helical" evidence="2">
    <location>
        <begin position="270"/>
        <end position="291"/>
    </location>
</feature>
<reference evidence="3 4" key="1">
    <citation type="journal article" date="2017" name="Mol. Biol. Evol.">
        <title>The 4-celled Tetrabaena socialis nuclear genome reveals the essential components for genetic control of cell number at the origin of multicellularity in the volvocine lineage.</title>
        <authorList>
            <person name="Featherston J."/>
            <person name="Arakaki Y."/>
            <person name="Hanschen E.R."/>
            <person name="Ferris P.J."/>
            <person name="Michod R.E."/>
            <person name="Olson B.J.S.C."/>
            <person name="Nozaki H."/>
            <person name="Durand P.M."/>
        </authorList>
    </citation>
    <scope>NUCLEOTIDE SEQUENCE [LARGE SCALE GENOMIC DNA]</scope>
    <source>
        <strain evidence="3 4">NIES-571</strain>
    </source>
</reference>
<feature type="compositionally biased region" description="Low complexity" evidence="1">
    <location>
        <begin position="385"/>
        <end position="406"/>
    </location>
</feature>
<feature type="compositionally biased region" description="Acidic residues" evidence="1">
    <location>
        <begin position="441"/>
        <end position="450"/>
    </location>
</feature>
<feature type="region of interest" description="Disordered" evidence="1">
    <location>
        <begin position="170"/>
        <end position="230"/>
    </location>
</feature>
<feature type="region of interest" description="Disordered" evidence="1">
    <location>
        <begin position="601"/>
        <end position="674"/>
    </location>
</feature>
<keyword evidence="2" id="KW-1133">Transmembrane helix</keyword>
<evidence type="ECO:0000256" key="1">
    <source>
        <dbReference type="SAM" id="MobiDB-lite"/>
    </source>
</evidence>
<proteinExistence type="predicted"/>
<feature type="region of interest" description="Disordered" evidence="1">
    <location>
        <begin position="350"/>
        <end position="456"/>
    </location>
</feature>
<accession>A0A2J8A2Y6</accession>
<dbReference type="Proteomes" id="UP000236333">
    <property type="component" value="Unassembled WGS sequence"/>
</dbReference>
<keyword evidence="2" id="KW-0472">Membrane</keyword>
<feature type="compositionally biased region" description="Gly residues" evidence="1">
    <location>
        <begin position="350"/>
        <end position="371"/>
    </location>
</feature>
<keyword evidence="4" id="KW-1185">Reference proteome</keyword>
<evidence type="ECO:0000256" key="2">
    <source>
        <dbReference type="SAM" id="Phobius"/>
    </source>
</evidence>
<sequence>MVLANHRAAARRLDSRHPADIDALAGSRSAPHSLQPLSSGPVFFFFVVPITHAVHLRQRWGAPRSFTSLFFFPLSGGGRHAAFQVIGWALWGVSAAITLPVYLSLAELRNMWRAPEDRPRRWAPLGVPLPLIPSSHLEAAAGAAAVSSLWGAMFMFKALLVHDGSSKAARRGGVDPAAAPRAGEQGGEELRGAAGACEPGRRAAPGSGEQGLRGQEARGQRGPGQPLQPQLPPRLASLLVSLMGMLLAATGFVLLLALEHMPDTALPPRLASLLVSLMGMLLAATGFVLLLALEHMPDTASRVLYCCLALTCVSIGASSTHGLGGHLRYAASAAGSAGAAVLRGGGGGGGGGRAADAGDGSGGGSGSGSGAASGALSDSADDSSDGNATTAGAASAAGAGAGAASTDGEDGSDAGGAAAAAGGGRGGAGAARAARARAEAEAEAEPDQEAGEGPTWRFFQPFQGGSVFVATQVLGLSLLTFQNRRRARVLLQPVLRHPGASMARAAGLVLPVVMMYMPLHLACSSVAALFVLLPGRAACWVLAAVLLPYFAITLPGHPAHSGCRRWPWVCAWFSRNVEGSLAWWAGGLLVVRDFEGTAEEAADAAEREWASGQQEEEEAAQLEQQLQQQAAGGPPARRHASEAAAAAAAAGAAAAEGEPGASGAPEPGPEPDAHPVALEWEAGQEAGTEAAAAAAPAAASVGDASGAAGEEEAHHSAYRASAAAGKRCATMRCSSVAAWCTALSAGEPCGEGHRKARLQRKRISPL</sequence>
<feature type="compositionally biased region" description="Low complexity" evidence="1">
    <location>
        <begin position="621"/>
        <end position="631"/>
    </location>
</feature>
<feature type="transmembrane region" description="Helical" evidence="2">
    <location>
        <begin position="81"/>
        <end position="103"/>
    </location>
</feature>
<evidence type="ECO:0000313" key="3">
    <source>
        <dbReference type="EMBL" id="PNH06876.1"/>
    </source>
</evidence>
<dbReference type="AlphaFoldDB" id="A0A2J8A2Y6"/>
<name>A0A2J8A2Y6_9CHLO</name>
<dbReference type="EMBL" id="PGGS01000210">
    <property type="protein sequence ID" value="PNH06876.1"/>
    <property type="molecule type" value="Genomic_DNA"/>
</dbReference>
<organism evidence="3 4">
    <name type="scientific">Tetrabaena socialis</name>
    <dbReference type="NCBI Taxonomy" id="47790"/>
    <lineage>
        <taxon>Eukaryota</taxon>
        <taxon>Viridiplantae</taxon>
        <taxon>Chlorophyta</taxon>
        <taxon>core chlorophytes</taxon>
        <taxon>Chlorophyceae</taxon>
        <taxon>CS clade</taxon>
        <taxon>Chlamydomonadales</taxon>
        <taxon>Tetrabaenaceae</taxon>
        <taxon>Tetrabaena</taxon>
    </lineage>
</organism>
<protein>
    <submittedName>
        <fullName evidence="3">Uncharacterized protein</fullName>
    </submittedName>
</protein>
<evidence type="ECO:0000313" key="4">
    <source>
        <dbReference type="Proteomes" id="UP000236333"/>
    </source>
</evidence>
<gene>
    <name evidence="3" type="ORF">TSOC_006723</name>
</gene>
<feature type="transmembrane region" description="Helical" evidence="2">
    <location>
        <begin position="235"/>
        <end position="258"/>
    </location>
</feature>
<feature type="transmembrane region" description="Helical" evidence="2">
    <location>
        <begin position="139"/>
        <end position="161"/>
    </location>
</feature>